<keyword evidence="2" id="KW-1185">Reference proteome</keyword>
<organism evidence="3">
    <name type="scientific">Haemonchus placei</name>
    <name type="common">Barber's pole worm</name>
    <dbReference type="NCBI Taxonomy" id="6290"/>
    <lineage>
        <taxon>Eukaryota</taxon>
        <taxon>Metazoa</taxon>
        <taxon>Ecdysozoa</taxon>
        <taxon>Nematoda</taxon>
        <taxon>Chromadorea</taxon>
        <taxon>Rhabditida</taxon>
        <taxon>Rhabditina</taxon>
        <taxon>Rhabditomorpha</taxon>
        <taxon>Strongyloidea</taxon>
        <taxon>Trichostrongylidae</taxon>
        <taxon>Haemonchus</taxon>
    </lineage>
</organism>
<dbReference type="InterPro" id="IPR045110">
    <property type="entry name" value="XMAP215"/>
</dbReference>
<dbReference type="InterPro" id="IPR011989">
    <property type="entry name" value="ARM-like"/>
</dbReference>
<dbReference type="GO" id="GO:0061863">
    <property type="term" value="F:microtubule plus end polymerase"/>
    <property type="evidence" value="ECO:0007669"/>
    <property type="project" value="InterPro"/>
</dbReference>
<dbReference type="Proteomes" id="UP000268014">
    <property type="component" value="Unassembled WGS sequence"/>
</dbReference>
<dbReference type="GO" id="GO:0051010">
    <property type="term" value="F:microtubule plus-end binding"/>
    <property type="evidence" value="ECO:0007669"/>
    <property type="project" value="InterPro"/>
</dbReference>
<accession>A0A0N4WGM0</accession>
<reference evidence="1 2" key="2">
    <citation type="submission" date="2018-11" db="EMBL/GenBank/DDBJ databases">
        <authorList>
            <consortium name="Pathogen Informatics"/>
        </authorList>
    </citation>
    <scope>NUCLEOTIDE SEQUENCE [LARGE SCALE GENOMIC DNA]</scope>
    <source>
        <strain evidence="1 2">MHpl1</strain>
    </source>
</reference>
<protein>
    <submittedName>
        <fullName evidence="3">HEAT repeat protein</fullName>
    </submittedName>
</protein>
<dbReference type="GO" id="GO:0030951">
    <property type="term" value="P:establishment or maintenance of microtubule cytoskeleton polarity"/>
    <property type="evidence" value="ECO:0007669"/>
    <property type="project" value="InterPro"/>
</dbReference>
<dbReference type="Gene3D" id="1.25.10.10">
    <property type="entry name" value="Leucine-rich Repeat Variant"/>
    <property type="match status" value="1"/>
</dbReference>
<dbReference type="WBParaSite" id="HPLM_0000996501-mRNA-1">
    <property type="protein sequence ID" value="HPLM_0000996501-mRNA-1"/>
    <property type="gene ID" value="HPLM_0000996501"/>
</dbReference>
<dbReference type="GO" id="GO:0046785">
    <property type="term" value="P:microtubule polymerization"/>
    <property type="evidence" value="ECO:0007669"/>
    <property type="project" value="InterPro"/>
</dbReference>
<proteinExistence type="predicted"/>
<dbReference type="STRING" id="6290.A0A0N4WGM0"/>
<name>A0A0N4WGM0_HAEPC</name>
<dbReference type="OrthoDB" id="205662at2759"/>
<gene>
    <name evidence="1" type="ORF">HPLM_LOCUS9957</name>
</gene>
<evidence type="ECO:0000313" key="2">
    <source>
        <dbReference type="Proteomes" id="UP000268014"/>
    </source>
</evidence>
<evidence type="ECO:0000313" key="3">
    <source>
        <dbReference type="WBParaSite" id="HPLM_0000996501-mRNA-1"/>
    </source>
</evidence>
<sequence length="164" mass="17993">MRLCEPVPPSAGKAIKVVSGDNIVMIYMELIGMWFTDRAPNDANINVAALVAKCIRGVATTTLEAIGDDILAALEKPNPNIKTQTDFFLYRVFKLLNAQTMPKKTLKSTASEQIKHTADSDAKVRDASYATLGLTRRAIGEKPCVPILEDILDDKLKMGKIKVF</sequence>
<reference evidence="3" key="1">
    <citation type="submission" date="2017-02" db="UniProtKB">
        <authorList>
            <consortium name="WormBaseParasite"/>
        </authorList>
    </citation>
    <scope>IDENTIFICATION</scope>
</reference>
<evidence type="ECO:0000313" key="1">
    <source>
        <dbReference type="EMBL" id="VDO38839.1"/>
    </source>
</evidence>
<dbReference type="PANTHER" id="PTHR12609">
    <property type="entry name" value="MICROTUBULE ASSOCIATED PROTEIN XMAP215"/>
    <property type="match status" value="1"/>
</dbReference>
<dbReference type="EMBL" id="UZAF01017181">
    <property type="protein sequence ID" value="VDO38839.1"/>
    <property type="molecule type" value="Genomic_DNA"/>
</dbReference>
<dbReference type="AlphaFoldDB" id="A0A0N4WGM0"/>
<dbReference type="GO" id="GO:0007051">
    <property type="term" value="P:spindle organization"/>
    <property type="evidence" value="ECO:0007669"/>
    <property type="project" value="InterPro"/>
</dbReference>